<keyword evidence="2" id="KW-1185">Reference proteome</keyword>
<dbReference type="EMBL" id="JBHSBL010000021">
    <property type="protein sequence ID" value="MFC4069833.1"/>
    <property type="molecule type" value="Genomic_DNA"/>
</dbReference>
<proteinExistence type="predicted"/>
<gene>
    <name evidence="1" type="ORF">ACFO0C_33330</name>
</gene>
<sequence length="129" mass="14318">MGTHVYRLIRTSWGIWIRLTARVSPGEHPDAIVVSPGHPVRLAFEGPAAQHCAEDREELARGLAVVAPAIPGPVTVTVSEILYSLCDFQPDGLPVAMCRWAEAEFGLPPRVIGESYDREAKRYVFDWHN</sequence>
<organism evidence="1 2">
    <name type="scientific">Actinoplanes subglobosus</name>
    <dbReference type="NCBI Taxonomy" id="1547892"/>
    <lineage>
        <taxon>Bacteria</taxon>
        <taxon>Bacillati</taxon>
        <taxon>Actinomycetota</taxon>
        <taxon>Actinomycetes</taxon>
        <taxon>Micromonosporales</taxon>
        <taxon>Micromonosporaceae</taxon>
        <taxon>Actinoplanes</taxon>
    </lineage>
</organism>
<protein>
    <submittedName>
        <fullName evidence="1">Uncharacterized protein</fullName>
    </submittedName>
</protein>
<dbReference type="RefSeq" id="WP_378070720.1">
    <property type="nucleotide sequence ID" value="NZ_JBHSBL010000021.1"/>
</dbReference>
<evidence type="ECO:0000313" key="1">
    <source>
        <dbReference type="EMBL" id="MFC4069833.1"/>
    </source>
</evidence>
<comment type="caution">
    <text evidence="1">The sequence shown here is derived from an EMBL/GenBank/DDBJ whole genome shotgun (WGS) entry which is preliminary data.</text>
</comment>
<dbReference type="Proteomes" id="UP001595867">
    <property type="component" value="Unassembled WGS sequence"/>
</dbReference>
<accession>A0ABV8J3P6</accession>
<evidence type="ECO:0000313" key="2">
    <source>
        <dbReference type="Proteomes" id="UP001595867"/>
    </source>
</evidence>
<name>A0ABV8J3P6_9ACTN</name>
<reference evidence="2" key="1">
    <citation type="journal article" date="2019" name="Int. J. Syst. Evol. Microbiol.">
        <title>The Global Catalogue of Microorganisms (GCM) 10K type strain sequencing project: providing services to taxonomists for standard genome sequencing and annotation.</title>
        <authorList>
            <consortium name="The Broad Institute Genomics Platform"/>
            <consortium name="The Broad Institute Genome Sequencing Center for Infectious Disease"/>
            <person name="Wu L."/>
            <person name="Ma J."/>
        </authorList>
    </citation>
    <scope>NUCLEOTIDE SEQUENCE [LARGE SCALE GENOMIC DNA]</scope>
    <source>
        <strain evidence="2">TBRC 5832</strain>
    </source>
</reference>